<keyword evidence="2" id="KW-1185">Reference proteome</keyword>
<reference evidence="1 2" key="1">
    <citation type="submission" date="2020-08" db="EMBL/GenBank/DDBJ databases">
        <title>Sequencing the genomes of 1000 actinobacteria strains.</title>
        <authorList>
            <person name="Klenk H.-P."/>
        </authorList>
    </citation>
    <scope>NUCLEOTIDE SEQUENCE [LARGE SCALE GENOMIC DNA]</scope>
    <source>
        <strain evidence="1 2">DSM 28796</strain>
    </source>
</reference>
<evidence type="ECO:0000313" key="1">
    <source>
        <dbReference type="EMBL" id="MBB5831527.1"/>
    </source>
</evidence>
<name>A0A841AC60_9MICO</name>
<comment type="caution">
    <text evidence="1">The sequence shown here is derived from an EMBL/GenBank/DDBJ whole genome shotgun (WGS) entry which is preliminary data.</text>
</comment>
<organism evidence="1 2">
    <name type="scientific">Brachybacterium aquaticum</name>
    <dbReference type="NCBI Taxonomy" id="1432564"/>
    <lineage>
        <taxon>Bacteria</taxon>
        <taxon>Bacillati</taxon>
        <taxon>Actinomycetota</taxon>
        <taxon>Actinomycetes</taxon>
        <taxon>Micrococcales</taxon>
        <taxon>Dermabacteraceae</taxon>
        <taxon>Brachybacterium</taxon>
    </lineage>
</organism>
<dbReference type="EMBL" id="JACHLZ010000001">
    <property type="protein sequence ID" value="MBB5831527.1"/>
    <property type="molecule type" value="Genomic_DNA"/>
</dbReference>
<dbReference type="RefSeq" id="WP_184324976.1">
    <property type="nucleotide sequence ID" value="NZ_JACHLZ010000001.1"/>
</dbReference>
<evidence type="ECO:0000313" key="2">
    <source>
        <dbReference type="Proteomes" id="UP000588158"/>
    </source>
</evidence>
<proteinExistence type="predicted"/>
<protein>
    <submittedName>
        <fullName evidence="1">Uncharacterized protein</fullName>
    </submittedName>
</protein>
<dbReference type="AlphaFoldDB" id="A0A841AC60"/>
<sequence>MTQSQRSRIVRLAVGTAAASALGMFPVHRLPRPVRVGHVALAAVLITGVSLLAAQGRPGAPDDGDASRLRGLRTPALSEAALELGLGGLMAGAGAAGLRLDGAVEGFLRRRGVPAPRVWIGLATGAMTLASVLLDDQDPEHEGTSTQEQVLALLTREDPAGLAPTTDGMPEDEYEPEAQAIAELLDTGVAPTAAQLDELWEHWFSEPLSPLLGARRMDSLLEELAALVPEHPAV</sequence>
<dbReference type="Proteomes" id="UP000588158">
    <property type="component" value="Unassembled WGS sequence"/>
</dbReference>
<accession>A0A841AC60</accession>
<gene>
    <name evidence="1" type="ORF">HNR70_001340</name>
</gene>